<evidence type="ECO:0000256" key="1">
    <source>
        <dbReference type="SAM" id="MobiDB-lite"/>
    </source>
</evidence>
<dbReference type="AlphaFoldDB" id="A0A383VL42"/>
<proteinExistence type="predicted"/>
<feature type="compositionally biased region" description="Basic and acidic residues" evidence="1">
    <location>
        <begin position="86"/>
        <end position="103"/>
    </location>
</feature>
<dbReference type="Proteomes" id="UP000256970">
    <property type="component" value="Unassembled WGS sequence"/>
</dbReference>
<protein>
    <recommendedName>
        <fullName evidence="5">Secreted protein</fullName>
    </recommendedName>
</protein>
<feature type="signal peptide" evidence="2">
    <location>
        <begin position="1"/>
        <end position="21"/>
    </location>
</feature>
<evidence type="ECO:0008006" key="5">
    <source>
        <dbReference type="Google" id="ProtNLM"/>
    </source>
</evidence>
<name>A0A383VL42_TETOB</name>
<keyword evidence="2" id="KW-0732">Signal</keyword>
<accession>A0A383VL42</accession>
<gene>
    <name evidence="3" type="ORF">BQ4739_LOCUS6365</name>
</gene>
<evidence type="ECO:0000256" key="2">
    <source>
        <dbReference type="SAM" id="SignalP"/>
    </source>
</evidence>
<dbReference type="EMBL" id="FNXT01000671">
    <property type="protein sequence ID" value="SZX65901.1"/>
    <property type="molecule type" value="Genomic_DNA"/>
</dbReference>
<keyword evidence="4" id="KW-1185">Reference proteome</keyword>
<reference evidence="3 4" key="1">
    <citation type="submission" date="2016-10" db="EMBL/GenBank/DDBJ databases">
        <authorList>
            <person name="Cai Z."/>
        </authorList>
    </citation>
    <scope>NUCLEOTIDE SEQUENCE [LARGE SCALE GENOMIC DNA]</scope>
</reference>
<sequence length="103" mass="11179">MRRVAYAYVLLCLLISVTCEGRTLFNAEQREKEVTDPEIAVLAAEAAQVASKLAKIAAELDAGQAPALNDSHQREQPAAVGSSNHHISEHSEGHQDTHLPRPQ</sequence>
<evidence type="ECO:0000313" key="3">
    <source>
        <dbReference type="EMBL" id="SZX65901.1"/>
    </source>
</evidence>
<feature type="region of interest" description="Disordered" evidence="1">
    <location>
        <begin position="65"/>
        <end position="103"/>
    </location>
</feature>
<evidence type="ECO:0000313" key="4">
    <source>
        <dbReference type="Proteomes" id="UP000256970"/>
    </source>
</evidence>
<feature type="chain" id="PRO_5016699220" description="Secreted protein" evidence="2">
    <location>
        <begin position="22"/>
        <end position="103"/>
    </location>
</feature>
<organism evidence="3 4">
    <name type="scientific">Tetradesmus obliquus</name>
    <name type="common">Green alga</name>
    <name type="synonym">Acutodesmus obliquus</name>
    <dbReference type="NCBI Taxonomy" id="3088"/>
    <lineage>
        <taxon>Eukaryota</taxon>
        <taxon>Viridiplantae</taxon>
        <taxon>Chlorophyta</taxon>
        <taxon>core chlorophytes</taxon>
        <taxon>Chlorophyceae</taxon>
        <taxon>CS clade</taxon>
        <taxon>Sphaeropleales</taxon>
        <taxon>Scenedesmaceae</taxon>
        <taxon>Tetradesmus</taxon>
    </lineage>
</organism>